<comment type="caution">
    <text evidence="1">The sequence shown here is derived from an EMBL/GenBank/DDBJ whole genome shotgun (WGS) entry which is preliminary data.</text>
</comment>
<reference evidence="1 2" key="1">
    <citation type="submission" date="2019-07" db="EMBL/GenBank/DDBJ databases">
        <title>Whole genome shotgun sequence of Acetobacter nitrogenifigens NBRC 105050.</title>
        <authorList>
            <person name="Hosoyama A."/>
            <person name="Uohara A."/>
            <person name="Ohji S."/>
            <person name="Ichikawa N."/>
        </authorList>
    </citation>
    <scope>NUCLEOTIDE SEQUENCE [LARGE SCALE GENOMIC DNA]</scope>
    <source>
        <strain evidence="1 2">NBRC 105050</strain>
    </source>
</reference>
<name>A0A511X8V0_9PROT</name>
<sequence>MNNFLVVTTPFSSYKKGQLISSPNAIEDILSSSQAGYVRQITITVPQTDSIPEEKASI</sequence>
<dbReference type="AlphaFoldDB" id="A0A511X8V0"/>
<accession>A0A511X8V0</accession>
<dbReference type="EMBL" id="BJYF01000006">
    <property type="protein sequence ID" value="GEN59380.1"/>
    <property type="molecule type" value="Genomic_DNA"/>
</dbReference>
<keyword evidence="2" id="KW-1185">Reference proteome</keyword>
<proteinExistence type="predicted"/>
<dbReference type="Proteomes" id="UP000321635">
    <property type="component" value="Unassembled WGS sequence"/>
</dbReference>
<evidence type="ECO:0000313" key="1">
    <source>
        <dbReference type="EMBL" id="GEN59380.1"/>
    </source>
</evidence>
<organism evidence="1 2">
    <name type="scientific">Acetobacter nitrogenifigens DSM 23921 = NBRC 105050</name>
    <dbReference type="NCBI Taxonomy" id="1120919"/>
    <lineage>
        <taxon>Bacteria</taxon>
        <taxon>Pseudomonadati</taxon>
        <taxon>Pseudomonadota</taxon>
        <taxon>Alphaproteobacteria</taxon>
        <taxon>Acetobacterales</taxon>
        <taxon>Acetobacteraceae</taxon>
        <taxon>Acetobacter</taxon>
    </lineage>
</organism>
<dbReference type="STRING" id="1120919.GCA_000429165_02004"/>
<gene>
    <name evidence="1" type="ORF">ANI02nite_12640</name>
</gene>
<protein>
    <submittedName>
        <fullName evidence="1">Uncharacterized protein</fullName>
    </submittedName>
</protein>
<evidence type="ECO:0000313" key="2">
    <source>
        <dbReference type="Proteomes" id="UP000321635"/>
    </source>
</evidence>